<dbReference type="EMBL" id="JBHSPB010000024">
    <property type="protein sequence ID" value="MFC5724183.1"/>
    <property type="molecule type" value="Genomic_DNA"/>
</dbReference>
<protein>
    <submittedName>
        <fullName evidence="1">Uncharacterized protein</fullName>
    </submittedName>
</protein>
<proteinExistence type="predicted"/>
<accession>A0ABW0Z8D2</accession>
<evidence type="ECO:0000313" key="1">
    <source>
        <dbReference type="EMBL" id="MFC5724183.1"/>
    </source>
</evidence>
<evidence type="ECO:0000313" key="2">
    <source>
        <dbReference type="Proteomes" id="UP001596083"/>
    </source>
</evidence>
<reference evidence="2" key="1">
    <citation type="journal article" date="2019" name="Int. J. Syst. Evol. Microbiol.">
        <title>The Global Catalogue of Microorganisms (GCM) 10K type strain sequencing project: providing services to taxonomists for standard genome sequencing and annotation.</title>
        <authorList>
            <consortium name="The Broad Institute Genomics Platform"/>
            <consortium name="The Broad Institute Genome Sequencing Center for Infectious Disease"/>
            <person name="Wu L."/>
            <person name="Ma J."/>
        </authorList>
    </citation>
    <scope>NUCLEOTIDE SEQUENCE [LARGE SCALE GENOMIC DNA]</scope>
    <source>
        <strain evidence="2">CGMCC 4.7304</strain>
    </source>
</reference>
<gene>
    <name evidence="1" type="ORF">ACFP1Z_28890</name>
</gene>
<organism evidence="1 2">
    <name type="scientific">Streptomyces gamaensis</name>
    <dbReference type="NCBI Taxonomy" id="1763542"/>
    <lineage>
        <taxon>Bacteria</taxon>
        <taxon>Bacillati</taxon>
        <taxon>Actinomycetota</taxon>
        <taxon>Actinomycetes</taxon>
        <taxon>Kitasatosporales</taxon>
        <taxon>Streptomycetaceae</taxon>
        <taxon>Streptomyces</taxon>
    </lineage>
</organism>
<comment type="caution">
    <text evidence="1">The sequence shown here is derived from an EMBL/GenBank/DDBJ whole genome shotgun (WGS) entry which is preliminary data.</text>
</comment>
<keyword evidence="2" id="KW-1185">Reference proteome</keyword>
<dbReference type="Proteomes" id="UP001596083">
    <property type="component" value="Unassembled WGS sequence"/>
</dbReference>
<sequence>MDWMVQVCTGEVVYVNQNDESREKLEMKGCVNISGGVVALSLQGTAYYSPVGNPFWSLEEGVNTLFYESQLYRHEGGSWIRVGGRVVGSNTFTSGFTFDIATADNVTTPGTYRFDYSGNKTGGYWCETYGDNQPLREVHCGSTAGLNRDEVYDIVSFSGNVEFAVGE</sequence>
<name>A0ABW0Z8D2_9ACTN</name>
<dbReference type="RefSeq" id="WP_390320616.1">
    <property type="nucleotide sequence ID" value="NZ_JBHSPB010000024.1"/>
</dbReference>